<dbReference type="PANTHER" id="PTHR12203:SF35">
    <property type="entry name" value="PROTEIN O-GLUCOSYLTRANSFERASE 1"/>
    <property type="match status" value="1"/>
</dbReference>
<dbReference type="EMBL" id="CP025408">
    <property type="protein sequence ID" value="AUH33294.1"/>
    <property type="molecule type" value="Genomic_DNA"/>
</dbReference>
<keyword evidence="4" id="KW-1185">Reference proteome</keyword>
<dbReference type="Proteomes" id="UP000233742">
    <property type="component" value="Chromosome"/>
</dbReference>
<dbReference type="SUPFAM" id="SSF52540">
    <property type="entry name" value="P-loop containing nucleoside triphosphate hydrolases"/>
    <property type="match status" value="1"/>
</dbReference>
<dbReference type="Gene3D" id="3.40.50.300">
    <property type="entry name" value="P-loop containing nucleotide triphosphate hydrolases"/>
    <property type="match status" value="1"/>
</dbReference>
<dbReference type="KEGG" id="paro:CUV01_07735"/>
<sequence length="583" mass="64741">MARKFFQIGFNKCGTTFIERLFHMNGIPALHWLKGALADDIAYSKLVGRPPLQQWAAEATVFTDMESIRHINMPVIEGFREFAFLDQHFPDAIFLLNTRRVDDWINSRYVHLGGSYARAFARNLDVGLADLADIWREDWRAHHTACRSHFGTRAEFIEIDIDHATPEDYRTALSPWFDLPKIPDLPDDKRLDRRKSYAVQLAETLAAPQPGDGITTDQREAVAGVLARFASPQQIQRHDQAGDAVQRHIVRFDAARAQLHDAKGKRLAIRRGGDGRYYADPLSKGLLLIAATANDISGVTDQGVYDLDMRDACRIGTGPRLRSAGPVIAPSRRPGAENVFLWPMPRYHRLGNNAFLGPDPNAATPLDQRQDRAVWQGGLTGYLRGQNGPNLNQPAGSAVDQVLKSAPGSAQGEAAHQALRRANRIAFVRDWRKTEGVDVRLYPDPRAKQALRKAGMGNLITDGATQDHLHTHRYVICLGGAPLAEEFLPALNAGAVVLKEEDGWQFYNSCLLHAWEHYIPLEYGAGDLADKLDWARANPDACQTMTERARRVCAALADPAGRKGHLELVLEAYRAAKGQSVNG</sequence>
<keyword evidence="1" id="KW-0808">Transferase</keyword>
<evidence type="ECO:0000313" key="3">
    <source>
        <dbReference type="EMBL" id="AUH33294.1"/>
    </source>
</evidence>
<name>A0A2K9EVI3_9RHOB</name>
<dbReference type="PANTHER" id="PTHR12203">
    <property type="entry name" value="KDEL LYS-ASP-GLU-LEU CONTAINING - RELATED"/>
    <property type="match status" value="1"/>
</dbReference>
<evidence type="ECO:0000259" key="2">
    <source>
        <dbReference type="Pfam" id="PF05686"/>
    </source>
</evidence>
<dbReference type="InterPro" id="IPR006598">
    <property type="entry name" value="CAP10"/>
</dbReference>
<feature type="domain" description="Glycosyl transferase CAP10" evidence="2">
    <location>
        <begin position="464"/>
        <end position="551"/>
    </location>
</feature>
<dbReference type="GO" id="GO:0016740">
    <property type="term" value="F:transferase activity"/>
    <property type="evidence" value="ECO:0007669"/>
    <property type="project" value="UniProtKB-KW"/>
</dbReference>
<evidence type="ECO:0000256" key="1">
    <source>
        <dbReference type="ARBA" id="ARBA00022679"/>
    </source>
</evidence>
<dbReference type="AlphaFoldDB" id="A0A2K9EVI3"/>
<protein>
    <recommendedName>
        <fullName evidence="2">Glycosyl transferase CAP10 domain-containing protein</fullName>
    </recommendedName>
</protein>
<evidence type="ECO:0000313" key="4">
    <source>
        <dbReference type="Proteomes" id="UP000233742"/>
    </source>
</evidence>
<organism evidence="3 4">
    <name type="scientific">Paracoccus tegillarcae</name>
    <dbReference type="NCBI Taxonomy" id="1529068"/>
    <lineage>
        <taxon>Bacteria</taxon>
        <taxon>Pseudomonadati</taxon>
        <taxon>Pseudomonadota</taxon>
        <taxon>Alphaproteobacteria</taxon>
        <taxon>Rhodobacterales</taxon>
        <taxon>Paracoccaceae</taxon>
        <taxon>Paracoccus</taxon>
    </lineage>
</organism>
<reference evidence="3 4" key="1">
    <citation type="submission" date="2017-12" db="EMBL/GenBank/DDBJ databases">
        <authorList>
            <person name="Hurst M.R.H."/>
        </authorList>
    </citation>
    <scope>NUCLEOTIDE SEQUENCE [LARGE SCALE GENOMIC DNA]</scope>
    <source>
        <strain evidence="3 4">BM15</strain>
    </source>
</reference>
<gene>
    <name evidence="3" type="ORF">CUV01_07735</name>
</gene>
<dbReference type="InterPro" id="IPR051091">
    <property type="entry name" value="O-Glucosyltr/Glycosyltrsf_90"/>
</dbReference>
<proteinExistence type="predicted"/>
<accession>A0A2K9EVI3</accession>
<dbReference type="Pfam" id="PF05686">
    <property type="entry name" value="Glyco_transf_90"/>
    <property type="match status" value="1"/>
</dbReference>
<dbReference type="InterPro" id="IPR027417">
    <property type="entry name" value="P-loop_NTPase"/>
</dbReference>